<feature type="region of interest" description="Disordered" evidence="8">
    <location>
        <begin position="763"/>
        <end position="903"/>
    </location>
</feature>
<feature type="domain" description="FAM171 N-terminal" evidence="11">
    <location>
        <begin position="57"/>
        <end position="311"/>
    </location>
</feature>
<dbReference type="PANTHER" id="PTHR31626">
    <property type="entry name" value="SUSHI DOMAIN-CONTAINING PROTEIN"/>
    <property type="match status" value="1"/>
</dbReference>
<evidence type="ECO:0000256" key="8">
    <source>
        <dbReference type="SAM" id="MobiDB-lite"/>
    </source>
</evidence>
<feature type="compositionally biased region" description="Basic and acidic residues" evidence="8">
    <location>
        <begin position="763"/>
        <end position="791"/>
    </location>
</feature>
<feature type="region of interest" description="Disordered" evidence="8">
    <location>
        <begin position="425"/>
        <end position="553"/>
    </location>
</feature>
<feature type="region of interest" description="Disordered" evidence="8">
    <location>
        <begin position="623"/>
        <end position="673"/>
    </location>
</feature>
<dbReference type="AlphaFoldDB" id="A0A8C7U350"/>
<reference evidence="13" key="1">
    <citation type="submission" date="2020-07" db="EMBL/GenBank/DDBJ databases">
        <title>A long reads based de novo assembly of the rainbow trout Arlee double haploid line genome.</title>
        <authorList>
            <person name="Gao G."/>
            <person name="Palti Y."/>
        </authorList>
    </citation>
    <scope>NUCLEOTIDE SEQUENCE [LARGE SCALE GENOMIC DNA]</scope>
</reference>
<evidence type="ECO:0000313" key="13">
    <source>
        <dbReference type="Ensembl" id="ENSOMYP00000087521.2"/>
    </source>
</evidence>
<feature type="domain" description="FAM171 C-terminal" evidence="12">
    <location>
        <begin position="400"/>
        <end position="904"/>
    </location>
</feature>
<proteinExistence type="inferred from homology"/>
<evidence type="ECO:0000256" key="7">
    <source>
        <dbReference type="ARBA" id="ARBA00023180"/>
    </source>
</evidence>
<evidence type="ECO:0000256" key="3">
    <source>
        <dbReference type="ARBA" id="ARBA00022692"/>
    </source>
</evidence>
<reference evidence="13" key="3">
    <citation type="submission" date="2025-09" db="UniProtKB">
        <authorList>
            <consortium name="Ensembl"/>
        </authorList>
    </citation>
    <scope>IDENTIFICATION</scope>
</reference>
<dbReference type="GeneTree" id="ENSGT00950000183184"/>
<dbReference type="InterPro" id="IPR048530">
    <property type="entry name" value="FAM171_N"/>
</dbReference>
<feature type="chain" id="PRO_5035451364" evidence="10">
    <location>
        <begin position="47"/>
        <end position="931"/>
    </location>
</feature>
<dbReference type="GO" id="GO:0016020">
    <property type="term" value="C:membrane"/>
    <property type="evidence" value="ECO:0007669"/>
    <property type="project" value="UniProtKB-SubCell"/>
</dbReference>
<feature type="compositionally biased region" description="Basic and acidic residues" evidence="8">
    <location>
        <begin position="887"/>
        <end position="901"/>
    </location>
</feature>
<accession>A0A8C7U350</accession>
<keyword evidence="4 10" id="KW-0732">Signal</keyword>
<keyword evidence="14" id="KW-1185">Reference proteome</keyword>
<evidence type="ECO:0000256" key="10">
    <source>
        <dbReference type="SAM" id="SignalP"/>
    </source>
</evidence>
<evidence type="ECO:0000256" key="9">
    <source>
        <dbReference type="SAM" id="Phobius"/>
    </source>
</evidence>
<feature type="transmembrane region" description="Helical" evidence="9">
    <location>
        <begin position="331"/>
        <end position="355"/>
    </location>
</feature>
<feature type="signal peptide" evidence="10">
    <location>
        <begin position="1"/>
        <end position="46"/>
    </location>
</feature>
<name>A0A8C7U350_ONCMY</name>
<feature type="compositionally biased region" description="Acidic residues" evidence="8">
    <location>
        <begin position="876"/>
        <end position="886"/>
    </location>
</feature>
<feature type="compositionally biased region" description="Polar residues" evidence="8">
    <location>
        <begin position="465"/>
        <end position="475"/>
    </location>
</feature>
<evidence type="ECO:0000259" key="11">
    <source>
        <dbReference type="Pfam" id="PF10577"/>
    </source>
</evidence>
<keyword evidence="5 9" id="KW-1133">Transmembrane helix</keyword>
<keyword evidence="3 9" id="KW-0812">Transmembrane</keyword>
<dbReference type="Ensembl" id="ENSOMYT00000095340.2">
    <property type="protein sequence ID" value="ENSOMYP00000087521.2"/>
    <property type="gene ID" value="ENSOMYG00000040495.2"/>
</dbReference>
<keyword evidence="7" id="KW-0325">Glycoprotein</keyword>
<sequence>MPTSKAIWMNGHLSGIGDVAVRMPPPHISRLLFLFIFLGNLWEGLAKSIPDQGALEVLIRVQVFDNSDLSPLAEAAVEVYGNQSNLASSKAAKDGVVMVTFLYRPGTWVIVTATKQGFVTNSAPWHASRIPLYATVSLYLLPQRPATLILYDDVVQVLLGSPGVKNQPWIQLQRKAVTLALNSTNPELSAVLTSAQSQYEIGGFPYPLGLESNATGSNSSWVGLTAVAAVNAQLFSRNGTSVQVWDPVHICIPLPLDTPLQSATSVPVWRFDDKTGLWVRKGTGYIKKEGAQLTWSFVANQLGYWLAAFPSTTGSALNPMGLRDITTYHTIFLLTILGSMALLVLVLLCLLLYYCRRRCLKPRQQYRHGKMHVSSGMDGSKRDQCTSMSHLNLISSGHIHIDTASSTGGDPDALKSDLSSTRDLHSSREDFFRHTPPGKAQRHSKVNTDSITRRGGGESFPMKVTTRSTNTNNLDPQLLLHNDTRSFSSAEDNTHDPRRRHNHNANDNQAYSSDPPSPPPLLPPFAGHYQEYSGLPPEYSASQTGDLLARPNSLNTQPGQLIFCHSMDQMKESMYRSVVPTLVIPAHYMRLSSDLSAVEQALERQQQMQHDMEGIQVSMTLPRQQGQVHQNQQQKPQNQQQQNHQQEDEEGEEPGQQREDSEGHSNWASDPNAAPVHIPVLFNDNTISQMNGELQALTEKKLLELGVKPHPRAWFVSLDGRSNSLVRHSYIELGGDTLSIPGGGGGGGATGSHHDNRVDVAREANMKQRKGKEERKAKEAKEAAAAVERKGHAGKTYTKLPCIDTTDPPSSSSESQAAMYSPEDNSLAPLLDEAPETTPRGGTFPRKSRSQDNSAQTSTTTTTSEVTCRDSATSPEDGEDADDKDEEGNKKSPWQKREERPLMILYRKKSREYESLSWRTKRKTCVKEIMK</sequence>
<comment type="similarity">
    <text evidence="2">Belongs to the FAM171 family.</text>
</comment>
<dbReference type="Pfam" id="PF20771">
    <property type="entry name" value="FAM171A1-2-B_C"/>
    <property type="match status" value="1"/>
</dbReference>
<evidence type="ECO:0000256" key="1">
    <source>
        <dbReference type="ARBA" id="ARBA00004479"/>
    </source>
</evidence>
<evidence type="ECO:0000256" key="2">
    <source>
        <dbReference type="ARBA" id="ARBA00006818"/>
    </source>
</evidence>
<evidence type="ECO:0000256" key="4">
    <source>
        <dbReference type="ARBA" id="ARBA00022729"/>
    </source>
</evidence>
<keyword evidence="6 9" id="KW-0472">Membrane</keyword>
<dbReference type="Pfam" id="PF10577">
    <property type="entry name" value="FAM171A1-2-B_N"/>
    <property type="match status" value="1"/>
</dbReference>
<organism evidence="13 14">
    <name type="scientific">Oncorhynchus mykiss</name>
    <name type="common">Rainbow trout</name>
    <name type="synonym">Salmo gairdneri</name>
    <dbReference type="NCBI Taxonomy" id="8022"/>
    <lineage>
        <taxon>Eukaryota</taxon>
        <taxon>Metazoa</taxon>
        <taxon>Chordata</taxon>
        <taxon>Craniata</taxon>
        <taxon>Vertebrata</taxon>
        <taxon>Euteleostomi</taxon>
        <taxon>Actinopterygii</taxon>
        <taxon>Neopterygii</taxon>
        <taxon>Teleostei</taxon>
        <taxon>Protacanthopterygii</taxon>
        <taxon>Salmoniformes</taxon>
        <taxon>Salmonidae</taxon>
        <taxon>Salmoninae</taxon>
        <taxon>Oncorhynchus</taxon>
    </lineage>
</organism>
<feature type="compositionally biased region" description="Low complexity" evidence="8">
    <location>
        <begin position="624"/>
        <end position="644"/>
    </location>
</feature>
<comment type="subcellular location">
    <subcellularLocation>
        <location evidence="1">Membrane</location>
        <topology evidence="1">Single-pass type I membrane protein</topology>
    </subcellularLocation>
</comment>
<evidence type="ECO:0000256" key="5">
    <source>
        <dbReference type="ARBA" id="ARBA00022989"/>
    </source>
</evidence>
<dbReference type="Proteomes" id="UP000694395">
    <property type="component" value="Chromosome 12"/>
</dbReference>
<dbReference type="PANTHER" id="PTHR31626:SF3">
    <property type="entry name" value="PROTEIN FAM171A2"/>
    <property type="match status" value="1"/>
</dbReference>
<evidence type="ECO:0000313" key="14">
    <source>
        <dbReference type="Proteomes" id="UP000694395"/>
    </source>
</evidence>
<evidence type="ECO:0000259" key="12">
    <source>
        <dbReference type="Pfam" id="PF20771"/>
    </source>
</evidence>
<dbReference type="InterPro" id="IPR049175">
    <property type="entry name" value="FAM171_C"/>
</dbReference>
<reference evidence="13" key="2">
    <citation type="submission" date="2025-08" db="UniProtKB">
        <authorList>
            <consortium name="Ensembl"/>
        </authorList>
    </citation>
    <scope>IDENTIFICATION</scope>
</reference>
<evidence type="ECO:0000256" key="6">
    <source>
        <dbReference type="ARBA" id="ARBA00023136"/>
    </source>
</evidence>
<dbReference type="InterPro" id="IPR018890">
    <property type="entry name" value="FAM171"/>
</dbReference>
<protein>
    <submittedName>
        <fullName evidence="13">Family with sequence similarity 171 member A2a</fullName>
    </submittedName>
</protein>